<evidence type="ECO:0000313" key="2">
    <source>
        <dbReference type="Proteomes" id="UP001499854"/>
    </source>
</evidence>
<dbReference type="Gene3D" id="3.30.420.60">
    <property type="entry name" value="eRF1 domain 2"/>
    <property type="match status" value="1"/>
</dbReference>
<keyword evidence="2" id="KW-1185">Reference proteome</keyword>
<dbReference type="EMBL" id="BAAAQM010000038">
    <property type="protein sequence ID" value="GAA1987171.1"/>
    <property type="molecule type" value="Genomic_DNA"/>
</dbReference>
<reference evidence="1 2" key="1">
    <citation type="journal article" date="2019" name="Int. J. Syst. Evol. Microbiol.">
        <title>The Global Catalogue of Microorganisms (GCM) 10K type strain sequencing project: providing services to taxonomists for standard genome sequencing and annotation.</title>
        <authorList>
            <consortium name="The Broad Institute Genomics Platform"/>
            <consortium name="The Broad Institute Genome Sequencing Center for Infectious Disease"/>
            <person name="Wu L."/>
            <person name="Ma J."/>
        </authorList>
    </citation>
    <scope>NUCLEOTIDE SEQUENCE [LARGE SCALE GENOMIC DNA]</scope>
    <source>
        <strain evidence="1 2">JCM 16013</strain>
    </source>
</reference>
<organism evidence="1 2">
    <name type="scientific">Catenulispora subtropica</name>
    <dbReference type="NCBI Taxonomy" id="450798"/>
    <lineage>
        <taxon>Bacteria</taxon>
        <taxon>Bacillati</taxon>
        <taxon>Actinomycetota</taxon>
        <taxon>Actinomycetes</taxon>
        <taxon>Catenulisporales</taxon>
        <taxon>Catenulisporaceae</taxon>
        <taxon>Catenulispora</taxon>
    </lineage>
</organism>
<accession>A0ABN2SI65</accession>
<evidence type="ECO:0000313" key="1">
    <source>
        <dbReference type="EMBL" id="GAA1987171.1"/>
    </source>
</evidence>
<dbReference type="Proteomes" id="UP001499854">
    <property type="component" value="Unassembled WGS sequence"/>
</dbReference>
<proteinExistence type="predicted"/>
<protein>
    <recommendedName>
        <fullName evidence="3">Peptide chain release factor 1</fullName>
    </recommendedName>
</protein>
<dbReference type="Pfam" id="PF18844">
    <property type="entry name" value="baeRF_family2"/>
    <property type="match status" value="1"/>
</dbReference>
<name>A0ABN2SI65_9ACTN</name>
<dbReference type="SUPFAM" id="SSF53137">
    <property type="entry name" value="Translational machinery components"/>
    <property type="match status" value="1"/>
</dbReference>
<dbReference type="RefSeq" id="WP_344660249.1">
    <property type="nucleotide sequence ID" value="NZ_BAAAQM010000038.1"/>
</dbReference>
<gene>
    <name evidence="1" type="ORF">GCM10009838_57380</name>
</gene>
<dbReference type="InterPro" id="IPR040701">
    <property type="entry name" value="Bact_RF_family2"/>
</dbReference>
<comment type="caution">
    <text evidence="1">The sequence shown here is derived from an EMBL/GenBank/DDBJ whole genome shotgun (WGS) entry which is preliminary data.</text>
</comment>
<dbReference type="InterPro" id="IPR042226">
    <property type="entry name" value="eFR1_2_sf"/>
</dbReference>
<evidence type="ECO:0008006" key="3">
    <source>
        <dbReference type="Google" id="ProtNLM"/>
    </source>
</evidence>
<sequence>MTTALITENPVIHDLYDLPAPVLTAYLNSPFPGPGVDDTALRRKALLGELRSAHATPDALEAMDGVLSSLEPGEAPAAAFVGGDGRVRLFSLPGARVGDQGYVAAVPHVLPFLEWRQQHPAFAVVMLDRTGAELVVHPAGAGRPVRATVAGPDDVIERNAPGGWSQGRYQNRAEDSWQHNAGRAAEAVGEALKAAQARLLIVGGDVRAQQYFLDQLPGGVREVAIKSISGGRGPDGSEQHRAEVVEALVQEHVNDENRSLLDRVRNQSAPGGLGVLGPAATIHALSRAQVRVLLLSRREAGTGETEPTTAWFGPRPTDVSEHRNGVLVPDGNPSHGPLQEVLARAAVLTDADIRILPPNWADEASRGIGALCRFAVS</sequence>